<evidence type="ECO:0000313" key="2">
    <source>
        <dbReference type="Proteomes" id="UP001152795"/>
    </source>
</evidence>
<protein>
    <submittedName>
        <fullName evidence="1">Uncharacterized protein</fullName>
    </submittedName>
</protein>
<proteinExistence type="predicted"/>
<dbReference type="EMBL" id="CACRXK020049496">
    <property type="protein sequence ID" value="CAB4046299.1"/>
    <property type="molecule type" value="Genomic_DNA"/>
</dbReference>
<gene>
    <name evidence="1" type="ORF">PACLA_8A029529</name>
</gene>
<name>A0A6S7LWJ6_PARCT</name>
<keyword evidence="2" id="KW-1185">Reference proteome</keyword>
<dbReference type="PANTHER" id="PTHR38681">
    <property type="entry name" value="RETROVIRUS-RELATED POL POLYPROTEIN FROM TRANSPOSON 412-LIKE PROTEIN-RELATED"/>
    <property type="match status" value="1"/>
</dbReference>
<comment type="caution">
    <text evidence="1">The sequence shown here is derived from an EMBL/GenBank/DDBJ whole genome shotgun (WGS) entry which is preliminary data.</text>
</comment>
<reference evidence="1" key="1">
    <citation type="submission" date="2020-04" db="EMBL/GenBank/DDBJ databases">
        <authorList>
            <person name="Alioto T."/>
            <person name="Alioto T."/>
            <person name="Gomez Garrido J."/>
        </authorList>
    </citation>
    <scope>NUCLEOTIDE SEQUENCE</scope>
    <source>
        <strain evidence="1">A484AB</strain>
    </source>
</reference>
<feature type="non-terminal residue" evidence="1">
    <location>
        <position position="1"/>
    </location>
</feature>
<dbReference type="AlphaFoldDB" id="A0A6S7LWJ6"/>
<dbReference type="PANTHER" id="PTHR38681:SF1">
    <property type="entry name" value="RETROVIRUS-RELATED POL POLYPROTEIN FROM TRANSPOSON 412-LIKE PROTEIN"/>
    <property type="match status" value="1"/>
</dbReference>
<dbReference type="Proteomes" id="UP001152795">
    <property type="component" value="Unassembled WGS sequence"/>
</dbReference>
<organism evidence="1 2">
    <name type="scientific">Paramuricea clavata</name>
    <name type="common">Red gorgonian</name>
    <name type="synonym">Violescent sea-whip</name>
    <dbReference type="NCBI Taxonomy" id="317549"/>
    <lineage>
        <taxon>Eukaryota</taxon>
        <taxon>Metazoa</taxon>
        <taxon>Cnidaria</taxon>
        <taxon>Anthozoa</taxon>
        <taxon>Octocorallia</taxon>
        <taxon>Malacalcyonacea</taxon>
        <taxon>Plexauridae</taxon>
        <taxon>Paramuricea</taxon>
    </lineage>
</organism>
<dbReference type="OrthoDB" id="422540at2759"/>
<evidence type="ECO:0000313" key="1">
    <source>
        <dbReference type="EMBL" id="CAB4046299.1"/>
    </source>
</evidence>
<feature type="non-terminal residue" evidence="1">
    <location>
        <position position="104"/>
    </location>
</feature>
<sequence>PTRIPGEISRPVSLIRPASFADQLKIAIENQKREVTPTKWHLKKSENRSLPPALLSCSEVLLRDERKLQSLRPKYLGPFRVLDRSEKTFKIQLPSGPDTVSVDR</sequence>
<accession>A0A6S7LWJ6</accession>